<feature type="non-terminal residue" evidence="2">
    <location>
        <position position="146"/>
    </location>
</feature>
<dbReference type="EMBL" id="CAJVQB010170439">
    <property type="protein sequence ID" value="CAG8857389.1"/>
    <property type="molecule type" value="Genomic_DNA"/>
</dbReference>
<evidence type="ECO:0000313" key="3">
    <source>
        <dbReference type="Proteomes" id="UP000789901"/>
    </source>
</evidence>
<feature type="non-terminal residue" evidence="2">
    <location>
        <position position="1"/>
    </location>
</feature>
<evidence type="ECO:0000256" key="1">
    <source>
        <dbReference type="SAM" id="Coils"/>
    </source>
</evidence>
<feature type="coiled-coil region" evidence="1">
    <location>
        <begin position="107"/>
        <end position="134"/>
    </location>
</feature>
<evidence type="ECO:0000313" key="2">
    <source>
        <dbReference type="EMBL" id="CAG8857389.1"/>
    </source>
</evidence>
<gene>
    <name evidence="2" type="ORF">GMARGA_LOCUS46210</name>
</gene>
<organism evidence="2 3">
    <name type="scientific">Gigaspora margarita</name>
    <dbReference type="NCBI Taxonomy" id="4874"/>
    <lineage>
        <taxon>Eukaryota</taxon>
        <taxon>Fungi</taxon>
        <taxon>Fungi incertae sedis</taxon>
        <taxon>Mucoromycota</taxon>
        <taxon>Glomeromycotina</taxon>
        <taxon>Glomeromycetes</taxon>
        <taxon>Diversisporales</taxon>
        <taxon>Gigasporaceae</taxon>
        <taxon>Gigaspora</taxon>
    </lineage>
</organism>
<sequence length="146" mass="17317">YFMEFLLKPLKEFKVSFYREKDRRNQLTYLKLKIDGNLKMILPNACLSNNVIADPPKSDLNSSQDICHVVDNTIGEVSIAEKNIPEPFISLFSEFLIKNESDIDALILLLQQKFQMLKEKLEQWRAKIAFEMRDNHNYWKKERESM</sequence>
<accession>A0ABN7XPX7</accession>
<keyword evidence="3" id="KW-1185">Reference proteome</keyword>
<protein>
    <submittedName>
        <fullName evidence="2">40278_t:CDS:1</fullName>
    </submittedName>
</protein>
<comment type="caution">
    <text evidence="2">The sequence shown here is derived from an EMBL/GenBank/DDBJ whole genome shotgun (WGS) entry which is preliminary data.</text>
</comment>
<keyword evidence="1" id="KW-0175">Coiled coil</keyword>
<proteinExistence type="predicted"/>
<name>A0ABN7XPX7_GIGMA</name>
<reference evidence="2 3" key="1">
    <citation type="submission" date="2021-06" db="EMBL/GenBank/DDBJ databases">
        <authorList>
            <person name="Kallberg Y."/>
            <person name="Tangrot J."/>
            <person name="Rosling A."/>
        </authorList>
    </citation>
    <scope>NUCLEOTIDE SEQUENCE [LARGE SCALE GENOMIC DNA]</scope>
    <source>
        <strain evidence="2 3">120-4 pot B 10/14</strain>
    </source>
</reference>
<dbReference type="Proteomes" id="UP000789901">
    <property type="component" value="Unassembled WGS sequence"/>
</dbReference>